<feature type="transmembrane region" description="Helical" evidence="8">
    <location>
        <begin position="136"/>
        <end position="163"/>
    </location>
</feature>
<dbReference type="Pfam" id="PF01594">
    <property type="entry name" value="AI-2E_transport"/>
    <property type="match status" value="1"/>
</dbReference>
<reference evidence="9 10" key="1">
    <citation type="submission" date="2024-04" db="EMBL/GenBank/DDBJ databases">
        <title>Albibacterium profundi sp. nov., isolated from sediment of the Challenger Deep of Mariana Trench.</title>
        <authorList>
            <person name="Wang Y."/>
        </authorList>
    </citation>
    <scope>NUCLEOTIDE SEQUENCE [LARGE SCALE GENOMIC DNA]</scope>
    <source>
        <strain evidence="9 10">RHL897</strain>
    </source>
</reference>
<evidence type="ECO:0000256" key="3">
    <source>
        <dbReference type="ARBA" id="ARBA00022448"/>
    </source>
</evidence>
<evidence type="ECO:0000256" key="5">
    <source>
        <dbReference type="ARBA" id="ARBA00022692"/>
    </source>
</evidence>
<evidence type="ECO:0000256" key="8">
    <source>
        <dbReference type="SAM" id="Phobius"/>
    </source>
</evidence>
<keyword evidence="6 8" id="KW-1133">Transmembrane helix</keyword>
<keyword evidence="10" id="KW-1185">Reference proteome</keyword>
<dbReference type="EMBL" id="JBBVGT010000002">
    <property type="protein sequence ID" value="MFB5945335.1"/>
    <property type="molecule type" value="Genomic_DNA"/>
</dbReference>
<accession>A0ABV5CFE6</accession>
<gene>
    <name evidence="9" type="ORF">WKR92_05795</name>
</gene>
<comment type="subcellular location">
    <subcellularLocation>
        <location evidence="1">Cell membrane</location>
        <topology evidence="1">Multi-pass membrane protein</topology>
    </subcellularLocation>
</comment>
<feature type="transmembrane region" description="Helical" evidence="8">
    <location>
        <begin position="293"/>
        <end position="318"/>
    </location>
</feature>
<evidence type="ECO:0000313" key="10">
    <source>
        <dbReference type="Proteomes" id="UP001580928"/>
    </source>
</evidence>
<dbReference type="PANTHER" id="PTHR21716">
    <property type="entry name" value="TRANSMEMBRANE PROTEIN"/>
    <property type="match status" value="1"/>
</dbReference>
<comment type="caution">
    <text evidence="9">The sequence shown here is derived from an EMBL/GenBank/DDBJ whole genome shotgun (WGS) entry which is preliminary data.</text>
</comment>
<sequence>MKSLIAKVNHFLLFWILLVVVLIYGKPILIPIAFAGVLAMLMVPLIDFLDRKGWKRVFSTILVIVILLAFIFMIMMVLVGQVASLKNELPRIEQRANELINYLHDYVQTTFNYSVESQKEYLKSQVKTMGESSATYFTTLLTGVTGVIVQIIITLVVTFLLLFDKEKYRAFFFQILKMEDKGEKHEVLNRITKVSQQYLLGRIISMSILFVLYYIALVAIGVENALLLAGAAAIVNIIPYVGPILAAVFPVIMALVTFDSFEPAIWVIITFSVIQGIDNYFVTPFFMGGEVKLSALATILIIICGGFVWGIPGMILFVPLLSMVKIVFDHVDSLKPYGTLIGNPDKETPSKRFHNWLRGKRR</sequence>
<dbReference type="InterPro" id="IPR002549">
    <property type="entry name" value="AI-2E-like"/>
</dbReference>
<evidence type="ECO:0000256" key="7">
    <source>
        <dbReference type="ARBA" id="ARBA00023136"/>
    </source>
</evidence>
<comment type="similarity">
    <text evidence="2">Belongs to the autoinducer-2 exporter (AI-2E) (TC 2.A.86) family.</text>
</comment>
<proteinExistence type="inferred from homology"/>
<keyword evidence="5 8" id="KW-0812">Transmembrane</keyword>
<evidence type="ECO:0000256" key="4">
    <source>
        <dbReference type="ARBA" id="ARBA00022475"/>
    </source>
</evidence>
<evidence type="ECO:0000256" key="2">
    <source>
        <dbReference type="ARBA" id="ARBA00009773"/>
    </source>
</evidence>
<protein>
    <submittedName>
        <fullName evidence="9">AI-2E family transporter</fullName>
    </submittedName>
</protein>
<keyword evidence="7 8" id="KW-0472">Membrane</keyword>
<keyword evidence="3" id="KW-0813">Transport</keyword>
<keyword evidence="4" id="KW-1003">Cell membrane</keyword>
<organism evidence="9 10">
    <name type="scientific">Albibacterium profundi</name>
    <dbReference type="NCBI Taxonomy" id="3134906"/>
    <lineage>
        <taxon>Bacteria</taxon>
        <taxon>Pseudomonadati</taxon>
        <taxon>Bacteroidota</taxon>
        <taxon>Sphingobacteriia</taxon>
        <taxon>Sphingobacteriales</taxon>
        <taxon>Sphingobacteriaceae</taxon>
        <taxon>Albibacterium</taxon>
    </lineage>
</organism>
<dbReference type="RefSeq" id="WP_375556876.1">
    <property type="nucleotide sequence ID" value="NZ_JBBVGT010000002.1"/>
</dbReference>
<feature type="transmembrane region" description="Helical" evidence="8">
    <location>
        <begin position="226"/>
        <end position="252"/>
    </location>
</feature>
<dbReference type="PANTHER" id="PTHR21716:SF53">
    <property type="entry name" value="PERMEASE PERM-RELATED"/>
    <property type="match status" value="1"/>
</dbReference>
<feature type="transmembrane region" description="Helical" evidence="8">
    <location>
        <begin position="61"/>
        <end position="83"/>
    </location>
</feature>
<feature type="transmembrane region" description="Helical" evidence="8">
    <location>
        <begin position="199"/>
        <end position="220"/>
    </location>
</feature>
<evidence type="ECO:0000256" key="6">
    <source>
        <dbReference type="ARBA" id="ARBA00022989"/>
    </source>
</evidence>
<dbReference type="Proteomes" id="UP001580928">
    <property type="component" value="Unassembled WGS sequence"/>
</dbReference>
<feature type="transmembrane region" description="Helical" evidence="8">
    <location>
        <begin position="264"/>
        <end position="287"/>
    </location>
</feature>
<name>A0ABV5CFE6_9SPHI</name>
<evidence type="ECO:0000256" key="1">
    <source>
        <dbReference type="ARBA" id="ARBA00004651"/>
    </source>
</evidence>
<evidence type="ECO:0000313" key="9">
    <source>
        <dbReference type="EMBL" id="MFB5945335.1"/>
    </source>
</evidence>